<feature type="region of interest" description="Disordered" evidence="1">
    <location>
        <begin position="164"/>
        <end position="186"/>
    </location>
</feature>
<sequence>MTSSPEVLCQFVSAWLSSIPPYDANNEGIETNPTALSPLPSPEGEPCSKKPRLSSPRKNDNPNAPWASKPFPSPPATTIAAMDPTPQSPRQKRGRDECDDDDDDDENGNTSASTSGNDDDHNGNVILGLQHSNLDESTPRAERAGHAQLPTPVPLHLAQITSLAGTPTPSISSHAPSLASRTSSPTKQMRFASLDVTGYLIKSFSTDGDTMPPSLAQVHLHLTDIQEKVAIIPDYLKDELGRYRIRPFSFYDHDAHPTRQRWQFPSVAFVRKTMSRAIECAVARELESSWNQDVHRPLLDYVFRPDRPCSLDFRYCNAASIIPRFRPKTVPSKMVDYCVHVVPTCEEKARIDQLCMSRPAASINHTDWGNLSGDPIALSIETKRDGEGLEQALSQIGTWHACQWRSLLHEKQYASSGIEFLPALIAQGHTWYFVATTRQDSGQAWLYTKMEVGTTETLIGTYQILVALQYLKCWIEDVYWPAFRAYMLALL</sequence>
<dbReference type="Proteomes" id="UP001322277">
    <property type="component" value="Chromosome 11"/>
</dbReference>
<evidence type="ECO:0000256" key="1">
    <source>
        <dbReference type="SAM" id="MobiDB-lite"/>
    </source>
</evidence>
<dbReference type="EMBL" id="CP137315">
    <property type="protein sequence ID" value="WQF90439.1"/>
    <property type="molecule type" value="Genomic_DNA"/>
</dbReference>
<proteinExistence type="predicted"/>
<dbReference type="AlphaFoldDB" id="A0AAX4J4Y8"/>
<evidence type="ECO:0000313" key="3">
    <source>
        <dbReference type="EMBL" id="WQF90439.1"/>
    </source>
</evidence>
<gene>
    <name evidence="3" type="ORF">CDEST_15453</name>
</gene>
<feature type="domain" description="PD-(D/E)XK nuclease-like" evidence="2">
    <location>
        <begin position="244"/>
        <end position="480"/>
    </location>
</feature>
<evidence type="ECO:0000313" key="4">
    <source>
        <dbReference type="Proteomes" id="UP001322277"/>
    </source>
</evidence>
<reference evidence="4" key="1">
    <citation type="journal article" date="2023" name="bioRxiv">
        <title>Complete genome of the Medicago anthracnose fungus, Colletotrichum destructivum, reveals a mini-chromosome-like region within a core chromosome.</title>
        <authorList>
            <person name="Lapalu N."/>
            <person name="Simon A."/>
            <person name="Lu A."/>
            <person name="Plaumann P.-L."/>
            <person name="Amselem J."/>
            <person name="Pigne S."/>
            <person name="Auger A."/>
            <person name="Koch C."/>
            <person name="Dallery J.-F."/>
            <person name="O'Connell R.J."/>
        </authorList>
    </citation>
    <scope>NUCLEOTIDE SEQUENCE [LARGE SCALE GENOMIC DNA]</scope>
    <source>
        <strain evidence="4">CBS 520.97</strain>
    </source>
</reference>
<keyword evidence="4" id="KW-1185">Reference proteome</keyword>
<dbReference type="InterPro" id="IPR046797">
    <property type="entry name" value="PDDEXK_12"/>
</dbReference>
<dbReference type="RefSeq" id="XP_062787660.1">
    <property type="nucleotide sequence ID" value="XM_062931609.1"/>
</dbReference>
<feature type="region of interest" description="Disordered" evidence="1">
    <location>
        <begin position="19"/>
        <end position="126"/>
    </location>
</feature>
<dbReference type="Pfam" id="PF20516">
    <property type="entry name" value="PDDEXK_12"/>
    <property type="match status" value="1"/>
</dbReference>
<feature type="compositionally biased region" description="Acidic residues" evidence="1">
    <location>
        <begin position="97"/>
        <end position="107"/>
    </location>
</feature>
<accession>A0AAX4J4Y8</accession>
<evidence type="ECO:0000259" key="2">
    <source>
        <dbReference type="Pfam" id="PF20516"/>
    </source>
</evidence>
<protein>
    <submittedName>
        <fullName evidence="3">PD-(D/E)XK nuclease</fullName>
    </submittedName>
</protein>
<name>A0AAX4J4Y8_9PEZI</name>
<dbReference type="GeneID" id="87951953"/>
<dbReference type="KEGG" id="cdet:87951953"/>
<organism evidence="3 4">
    <name type="scientific">Colletotrichum destructivum</name>
    <dbReference type="NCBI Taxonomy" id="34406"/>
    <lineage>
        <taxon>Eukaryota</taxon>
        <taxon>Fungi</taxon>
        <taxon>Dikarya</taxon>
        <taxon>Ascomycota</taxon>
        <taxon>Pezizomycotina</taxon>
        <taxon>Sordariomycetes</taxon>
        <taxon>Hypocreomycetidae</taxon>
        <taxon>Glomerellales</taxon>
        <taxon>Glomerellaceae</taxon>
        <taxon>Colletotrichum</taxon>
        <taxon>Colletotrichum destructivum species complex</taxon>
    </lineage>
</organism>